<dbReference type="InterPro" id="IPR031856">
    <property type="entry name" value="YdaS_toxin-like"/>
</dbReference>
<dbReference type="InterPro" id="IPR010982">
    <property type="entry name" value="Lambda_DNA-bd_dom_sf"/>
</dbReference>
<dbReference type="Pfam" id="PF15943">
    <property type="entry name" value="YdaS_toxin"/>
    <property type="match status" value="2"/>
</dbReference>
<reference evidence="2" key="1">
    <citation type="submission" date="2019-02" db="EMBL/GenBank/DDBJ databases">
        <authorList>
            <person name="Gruber-Vodicka R. H."/>
            <person name="Seah K. B. B."/>
        </authorList>
    </citation>
    <scope>NUCLEOTIDE SEQUENCE</scope>
    <source>
        <strain evidence="2">BECK_BZ123</strain>
    </source>
</reference>
<dbReference type="GO" id="GO:0003677">
    <property type="term" value="F:DNA binding"/>
    <property type="evidence" value="ECO:0007669"/>
    <property type="project" value="InterPro"/>
</dbReference>
<evidence type="ECO:0000313" key="2">
    <source>
        <dbReference type="EMBL" id="VFK50205.1"/>
    </source>
</evidence>
<dbReference type="Gene3D" id="1.10.260.40">
    <property type="entry name" value="lambda repressor-like DNA-binding domains"/>
    <property type="match status" value="2"/>
</dbReference>
<name>A0A450Z8S8_9GAMM</name>
<sequence length="214" mass="23599">MNSFKETPPEKAIRILGGKTNLSIQIKLGTSAIHGWVLRGRVPVAHVISVERATHGEVSRHELCPELEMLFGKKPSIPHNYPRFASREISVRKAIELIGGLTKTSLEVRVSVGAVNGWVESGKIPHKHVLAVEKATNGEVTRYDLCPELVEILLAPKPWEDEENEKKVPKILENNGGNNGGNNDGNLDPEELLDPSDYLVPHPWLKALSTGDYV</sequence>
<evidence type="ECO:0000256" key="1">
    <source>
        <dbReference type="SAM" id="MobiDB-lite"/>
    </source>
</evidence>
<organism evidence="2">
    <name type="scientific">Candidatus Kentrum sp. TC</name>
    <dbReference type="NCBI Taxonomy" id="2126339"/>
    <lineage>
        <taxon>Bacteria</taxon>
        <taxon>Pseudomonadati</taxon>
        <taxon>Pseudomonadota</taxon>
        <taxon>Gammaproteobacteria</taxon>
        <taxon>Candidatus Kentrum</taxon>
    </lineage>
</organism>
<accession>A0A450Z8S8</accession>
<dbReference type="SUPFAM" id="SSF47413">
    <property type="entry name" value="lambda repressor-like DNA-binding domains"/>
    <property type="match status" value="2"/>
</dbReference>
<dbReference type="AlphaFoldDB" id="A0A450Z8S8"/>
<proteinExistence type="predicted"/>
<feature type="region of interest" description="Disordered" evidence="1">
    <location>
        <begin position="170"/>
        <end position="193"/>
    </location>
</feature>
<gene>
    <name evidence="2" type="ORF">BECKTC1821D_GA0114238_10942</name>
</gene>
<protein>
    <submittedName>
        <fullName evidence="2">Antitoxin of toxin-antitoxin system, YdaS/YdaT</fullName>
    </submittedName>
</protein>
<dbReference type="EMBL" id="CAADFS010000094">
    <property type="protein sequence ID" value="VFK50205.1"/>
    <property type="molecule type" value="Genomic_DNA"/>
</dbReference>